<accession>A0ABY7WHF5</accession>
<dbReference type="EMBL" id="CP117880">
    <property type="protein sequence ID" value="WDF68340.1"/>
    <property type="molecule type" value="Genomic_DNA"/>
</dbReference>
<evidence type="ECO:0000313" key="1">
    <source>
        <dbReference type="EMBL" id="WDF68340.1"/>
    </source>
</evidence>
<name>A0ABY7WHF5_9SPHI</name>
<evidence type="ECO:0000313" key="2">
    <source>
        <dbReference type="Proteomes" id="UP001221558"/>
    </source>
</evidence>
<dbReference type="InterPro" id="IPR027417">
    <property type="entry name" value="P-loop_NTPase"/>
</dbReference>
<dbReference type="RefSeq" id="WP_274267073.1">
    <property type="nucleotide sequence ID" value="NZ_CP117880.1"/>
</dbReference>
<proteinExistence type="predicted"/>
<organism evidence="1 2">
    <name type="scientific">Sphingobacterium oryzagri</name>
    <dbReference type="NCBI Taxonomy" id="3025669"/>
    <lineage>
        <taxon>Bacteria</taxon>
        <taxon>Pseudomonadati</taxon>
        <taxon>Bacteroidota</taxon>
        <taxon>Sphingobacteriia</taxon>
        <taxon>Sphingobacteriales</taxon>
        <taxon>Sphingobacteriaceae</taxon>
        <taxon>Sphingobacterium</taxon>
    </lineage>
</organism>
<dbReference type="Gene3D" id="3.40.50.300">
    <property type="entry name" value="P-loop containing nucleotide triphosphate hydrolases"/>
    <property type="match status" value="1"/>
</dbReference>
<dbReference type="Proteomes" id="UP001221558">
    <property type="component" value="Chromosome"/>
</dbReference>
<sequence length="304" mass="33345">MESVTASQEHYFKVADLLLQVVLPATCDVAAILPTFAAFSIQHTDDDQPIFRLSVTFDKAPEPDEELQLLTEESLVWGDNFRFCESAGAYQTNLATSGQSAEWVMRSTKNFAENVVYAPAEEMESTSVLGWLLMVAFAQAAVRFKTLLIHASVVERAGKGVAFLGKSGTGKSTHSRLWLSHIAGFQLLNDDNPAIRIQDDHSVTIYGTPWSGKTSCYRNLGVQLEAVVRLSQAKENVFTRLEGKEALVALLPSGSALRWNKGLFSSMTSILSDIVSHVCIGHLACLPNQDAAELCYKNTIEKNI</sequence>
<dbReference type="SUPFAM" id="SSF53795">
    <property type="entry name" value="PEP carboxykinase-like"/>
    <property type="match status" value="1"/>
</dbReference>
<keyword evidence="2" id="KW-1185">Reference proteome</keyword>
<reference evidence="1 2" key="1">
    <citation type="submission" date="2023-02" db="EMBL/GenBank/DDBJ databases">
        <title>Genome sequence of Sphingobacterium sp. KACC 22765.</title>
        <authorList>
            <person name="Kim S."/>
            <person name="Heo J."/>
            <person name="Kwon S.-W."/>
        </authorList>
    </citation>
    <scope>NUCLEOTIDE SEQUENCE [LARGE SCALE GENOMIC DNA]</scope>
    <source>
        <strain evidence="1 2">KACC 22765</strain>
    </source>
</reference>
<protein>
    <submittedName>
        <fullName evidence="1">Uncharacterized protein</fullName>
    </submittedName>
</protein>
<gene>
    <name evidence="1" type="ORF">PQ465_18860</name>
</gene>